<dbReference type="Proteomes" id="UP001500731">
    <property type="component" value="Unassembled WGS sequence"/>
</dbReference>
<reference evidence="8" key="1">
    <citation type="journal article" date="2019" name="Int. J. Syst. Evol. Microbiol.">
        <title>The Global Catalogue of Microorganisms (GCM) 10K type strain sequencing project: providing services to taxonomists for standard genome sequencing and annotation.</title>
        <authorList>
            <consortium name="The Broad Institute Genomics Platform"/>
            <consortium name="The Broad Institute Genome Sequencing Center for Infectious Disease"/>
            <person name="Wu L."/>
            <person name="Ma J."/>
        </authorList>
    </citation>
    <scope>NUCLEOTIDE SEQUENCE [LARGE SCALE GENOMIC DNA]</scope>
    <source>
        <strain evidence="8">JCM 17839</strain>
    </source>
</reference>
<evidence type="ECO:0000256" key="5">
    <source>
        <dbReference type="SAM" id="MobiDB-lite"/>
    </source>
</evidence>
<keyword evidence="3" id="KW-0378">Hydrolase</keyword>
<protein>
    <submittedName>
        <fullName evidence="7">Arylsulfatase</fullName>
    </submittedName>
</protein>
<dbReference type="PANTHER" id="PTHR42693">
    <property type="entry name" value="ARYLSULFATASE FAMILY MEMBER"/>
    <property type="match status" value="1"/>
</dbReference>
<accession>A0ABP8P226</accession>
<evidence type="ECO:0000256" key="1">
    <source>
        <dbReference type="ARBA" id="ARBA00008779"/>
    </source>
</evidence>
<name>A0ABP8P226_9MICO</name>
<evidence type="ECO:0000256" key="2">
    <source>
        <dbReference type="ARBA" id="ARBA00022723"/>
    </source>
</evidence>
<dbReference type="InterPro" id="IPR017850">
    <property type="entry name" value="Alkaline_phosphatase_core_sf"/>
</dbReference>
<keyword evidence="4" id="KW-0106">Calcium</keyword>
<dbReference type="Gene3D" id="3.40.720.10">
    <property type="entry name" value="Alkaline Phosphatase, subunit A"/>
    <property type="match status" value="1"/>
</dbReference>
<dbReference type="InterPro" id="IPR024607">
    <property type="entry name" value="Sulfatase_CS"/>
</dbReference>
<comment type="similarity">
    <text evidence="1">Belongs to the sulfatase family.</text>
</comment>
<keyword evidence="8" id="KW-1185">Reference proteome</keyword>
<comment type="caution">
    <text evidence="7">The sequence shown here is derived from an EMBL/GenBank/DDBJ whole genome shotgun (WGS) entry which is preliminary data.</text>
</comment>
<keyword evidence="2" id="KW-0479">Metal-binding</keyword>
<dbReference type="PROSITE" id="PS00149">
    <property type="entry name" value="SULFATASE_2"/>
    <property type="match status" value="1"/>
</dbReference>
<dbReference type="Pfam" id="PF00884">
    <property type="entry name" value="Sulfatase"/>
    <property type="match status" value="1"/>
</dbReference>
<dbReference type="PANTHER" id="PTHR42693:SF33">
    <property type="entry name" value="ARYLSULFATASE"/>
    <property type="match status" value="1"/>
</dbReference>
<evidence type="ECO:0000259" key="6">
    <source>
        <dbReference type="Pfam" id="PF00884"/>
    </source>
</evidence>
<dbReference type="EMBL" id="BAABGP010000003">
    <property type="protein sequence ID" value="GAA4478158.1"/>
    <property type="molecule type" value="Genomic_DNA"/>
</dbReference>
<dbReference type="RefSeq" id="WP_345183422.1">
    <property type="nucleotide sequence ID" value="NZ_BAABGP010000003.1"/>
</dbReference>
<evidence type="ECO:0000313" key="7">
    <source>
        <dbReference type="EMBL" id="GAA4478158.1"/>
    </source>
</evidence>
<dbReference type="Gene3D" id="3.30.1120.10">
    <property type="match status" value="1"/>
</dbReference>
<feature type="region of interest" description="Disordered" evidence="5">
    <location>
        <begin position="275"/>
        <end position="294"/>
    </location>
</feature>
<dbReference type="CDD" id="cd16025">
    <property type="entry name" value="PAS_like"/>
    <property type="match status" value="1"/>
</dbReference>
<organism evidence="7 8">
    <name type="scientific">Microbacterium panaciterrae</name>
    <dbReference type="NCBI Taxonomy" id="985759"/>
    <lineage>
        <taxon>Bacteria</taxon>
        <taxon>Bacillati</taxon>
        <taxon>Actinomycetota</taxon>
        <taxon>Actinomycetes</taxon>
        <taxon>Micrococcales</taxon>
        <taxon>Microbacteriaceae</taxon>
        <taxon>Microbacterium</taxon>
    </lineage>
</organism>
<evidence type="ECO:0000256" key="3">
    <source>
        <dbReference type="ARBA" id="ARBA00022801"/>
    </source>
</evidence>
<dbReference type="InterPro" id="IPR000917">
    <property type="entry name" value="Sulfatase_N"/>
</dbReference>
<dbReference type="InterPro" id="IPR050738">
    <property type="entry name" value="Sulfatase"/>
</dbReference>
<dbReference type="SUPFAM" id="SSF53649">
    <property type="entry name" value="Alkaline phosphatase-like"/>
    <property type="match status" value="1"/>
</dbReference>
<evidence type="ECO:0000256" key="4">
    <source>
        <dbReference type="ARBA" id="ARBA00022837"/>
    </source>
</evidence>
<feature type="domain" description="Sulfatase N-terminal" evidence="6">
    <location>
        <begin position="44"/>
        <end position="460"/>
    </location>
</feature>
<gene>
    <name evidence="7" type="ORF">GCM10023171_01890</name>
</gene>
<evidence type="ECO:0000313" key="8">
    <source>
        <dbReference type="Proteomes" id="UP001500731"/>
    </source>
</evidence>
<sequence>MTDPSTAYPEGARGYERFPGIVRELASQSTPGWPAASRAADGAPNVILIVVDDLGFSDVSPFGGEIDTPSVQAIADAGYRFTNYHTSTVCAPARASLLTGLNPHRAGFATVAGSDPGYPGFSARLPDDAPTIAESFRAAGYATFMVGKWHLTPSNRLHDGAEKSSWPIQRGFDRYYGCMDAYTTLFQPHRLIRDNSPVTVDEHDSSFYLTDALTTEAQAMITGLRANDPSKPFFLYFAHQAVHAPLQAKEADIAKYRGHYEAGWDRIRADREARQRSGGILPEGRRPSLGNEELTPWDELTPARQAWFARCMEVYAAIVDSVDQSLGAILTQLKAMGEYENTIIAFTSDNGASGEGGVDGTATYLASMGTPSDLSVGSTESRLGLDEVGGPRSMMHYPRGWASVSNTPFAKYKRYMTEGGIRAPLVVSWPGGLPRETGDQGLRGQYVYVSDLGQTLLSLAAVEPLARLNGRDAQPVDGVRFDDVLRSPGAPAPRDEQYSEFGGSRAFSSGRWKIMTFHRQGEEFSDAQWRLFDMEADPTETTDLSDEFPEVVGRLASRWREEAWRNTVFPLNDDGTLTRTRPSTDLILEQPTSILPGAPTLERFRSNRLIRLRSFEVIVRLGTRVEGQQGVLFAHGDQGGGYVAFIEDGNLCLSYNEYGRMLRASVPLGNRAPARIGFSFTALADVRWRIQARIEDEILLEVGPVLQLAGAAPFTGISAGIDRGSPIDWDLHERRGPFRYSGALESVEYRPGTRAEYNTEIIVDLDRVAAARSD</sequence>
<proteinExistence type="inferred from homology"/>